<evidence type="ECO:0000259" key="1">
    <source>
        <dbReference type="Pfam" id="PF04471"/>
    </source>
</evidence>
<dbReference type="InterPro" id="IPR011856">
    <property type="entry name" value="tRNA_endonuc-like_dom_sf"/>
</dbReference>
<dbReference type="PANTHER" id="PTHR30015">
    <property type="entry name" value="MRR RESTRICTION SYSTEM PROTEIN"/>
    <property type="match status" value="1"/>
</dbReference>
<name>A0A4V0ND29_SORCE</name>
<protein>
    <recommendedName>
        <fullName evidence="1">Restriction endonuclease type IV Mrr domain-containing protein</fullName>
    </recommendedName>
</protein>
<evidence type="ECO:0000313" key="2">
    <source>
        <dbReference type="EMBL" id="AUX21232.1"/>
    </source>
</evidence>
<dbReference type="PANTHER" id="PTHR30015:SF7">
    <property type="entry name" value="TYPE IV METHYL-DIRECTED RESTRICTION ENZYME ECOKMRR"/>
    <property type="match status" value="1"/>
</dbReference>
<feature type="domain" description="Restriction endonuclease type IV Mrr" evidence="1">
    <location>
        <begin position="207"/>
        <end position="323"/>
    </location>
</feature>
<dbReference type="InterPro" id="IPR052906">
    <property type="entry name" value="Type_IV_Methyl-Rstrct_Enzyme"/>
</dbReference>
<evidence type="ECO:0000313" key="3">
    <source>
        <dbReference type="Proteomes" id="UP000295781"/>
    </source>
</evidence>
<dbReference type="Proteomes" id="UP000295781">
    <property type="component" value="Chromosome"/>
</dbReference>
<dbReference type="Gene3D" id="3.40.1350.10">
    <property type="match status" value="1"/>
</dbReference>
<dbReference type="InterPro" id="IPR011335">
    <property type="entry name" value="Restrct_endonuc-II-like"/>
</dbReference>
<gene>
    <name evidence="2" type="ORF">SOCEGT47_017120</name>
</gene>
<proteinExistence type="predicted"/>
<dbReference type="GO" id="GO:0009307">
    <property type="term" value="P:DNA restriction-modification system"/>
    <property type="evidence" value="ECO:0007669"/>
    <property type="project" value="InterPro"/>
</dbReference>
<dbReference type="SUPFAM" id="SSF52980">
    <property type="entry name" value="Restriction endonuclease-like"/>
    <property type="match status" value="1"/>
</dbReference>
<organism evidence="2 3">
    <name type="scientific">Sorangium cellulosum</name>
    <name type="common">Polyangium cellulosum</name>
    <dbReference type="NCBI Taxonomy" id="56"/>
    <lineage>
        <taxon>Bacteria</taxon>
        <taxon>Pseudomonadati</taxon>
        <taxon>Myxococcota</taxon>
        <taxon>Polyangia</taxon>
        <taxon>Polyangiales</taxon>
        <taxon>Polyangiaceae</taxon>
        <taxon>Sorangium</taxon>
    </lineage>
</organism>
<accession>A0A4V0ND29</accession>
<reference evidence="2 3" key="1">
    <citation type="submission" date="2015-09" db="EMBL/GenBank/DDBJ databases">
        <title>Sorangium comparison.</title>
        <authorList>
            <person name="Zaburannyi N."/>
            <person name="Bunk B."/>
            <person name="Overmann J."/>
            <person name="Mueller R."/>
        </authorList>
    </citation>
    <scope>NUCLEOTIDE SEQUENCE [LARGE SCALE GENOMIC DNA]</scope>
    <source>
        <strain evidence="2 3">So ceGT47</strain>
    </source>
</reference>
<dbReference type="Pfam" id="PF04471">
    <property type="entry name" value="Mrr_cat"/>
    <property type="match status" value="1"/>
</dbReference>
<dbReference type="GO" id="GO:0003677">
    <property type="term" value="F:DNA binding"/>
    <property type="evidence" value="ECO:0007669"/>
    <property type="project" value="InterPro"/>
</dbReference>
<dbReference type="GO" id="GO:0015666">
    <property type="term" value="F:restriction endodeoxyribonuclease activity"/>
    <property type="evidence" value="ECO:0007669"/>
    <property type="project" value="TreeGrafter"/>
</dbReference>
<dbReference type="AlphaFoldDB" id="A0A4V0ND29"/>
<dbReference type="RefSeq" id="WP_129346579.1">
    <property type="nucleotide sequence ID" value="NZ_CP012670.1"/>
</dbReference>
<dbReference type="OrthoDB" id="9803736at2"/>
<dbReference type="EMBL" id="CP012670">
    <property type="protein sequence ID" value="AUX21232.1"/>
    <property type="molecule type" value="Genomic_DNA"/>
</dbReference>
<sequence>MNVDGASNSIICDDLIAALAVPESETTKLDLLLGVHPTENRPLLKTEELESFYPALRWLHRDKWDDFPGLGMWLQHFPELRNIGTFDTDSRREFTDPLWRTIINQCEVVRLGYSFRRLRDFGQAHLNASLARDIQNRLASEQGRRVLAKGKSFFTCSLPSAGAPALLLEQKAGLSQTIKRRVGLDNIEPGFLSNYLAAGRHDPYDLLDDRQFEDLVSLLYRAEGWETTVTPSSNDGGKDVIARRMVDGIEVKTYIQAKCYRRDRPVGIRLIKEFVVTVAGDEVDSGVMVTTSHFSNPGTKWLSEKGAKFAEVSLINGKQLQQRLDVVAAYSPGLFVLSPTEETMSKT</sequence>
<dbReference type="InterPro" id="IPR007560">
    <property type="entry name" value="Restrct_endonuc_IV_Mrr"/>
</dbReference>